<evidence type="ECO:0000256" key="7">
    <source>
        <dbReference type="ARBA" id="ARBA00022741"/>
    </source>
</evidence>
<keyword evidence="6" id="KW-0808">Transferase</keyword>
<keyword evidence="4" id="KW-1003">Cell membrane</keyword>
<organism evidence="12 13">
    <name type="scientific">Clostridium grantii DSM 8605</name>
    <dbReference type="NCBI Taxonomy" id="1121316"/>
    <lineage>
        <taxon>Bacteria</taxon>
        <taxon>Bacillati</taxon>
        <taxon>Bacillota</taxon>
        <taxon>Clostridia</taxon>
        <taxon>Eubacteriales</taxon>
        <taxon>Clostridiaceae</taxon>
        <taxon>Clostridium</taxon>
    </lineage>
</organism>
<evidence type="ECO:0000256" key="2">
    <source>
        <dbReference type="ARBA" id="ARBA00004651"/>
    </source>
</evidence>
<keyword evidence="7" id="KW-0547">Nucleotide-binding</keyword>
<dbReference type="STRING" id="1121316.SAMN02745207_02229"/>
<dbReference type="GO" id="GO:0005886">
    <property type="term" value="C:plasma membrane"/>
    <property type="evidence" value="ECO:0007669"/>
    <property type="project" value="UniProtKB-SubCell"/>
</dbReference>
<dbReference type="SUPFAM" id="SSF55874">
    <property type="entry name" value="ATPase domain of HSP90 chaperone/DNA topoisomerase II/histidine kinase"/>
    <property type="match status" value="1"/>
</dbReference>
<keyword evidence="8" id="KW-0418">Kinase</keyword>
<comment type="catalytic activity">
    <reaction evidence="1">
        <text>ATP + protein L-histidine = ADP + protein N-phospho-L-histidine.</text>
        <dbReference type="EC" id="2.7.13.3"/>
    </reaction>
</comment>
<dbReference type="PANTHER" id="PTHR45528">
    <property type="entry name" value="SENSOR HISTIDINE KINASE CPXA"/>
    <property type="match status" value="1"/>
</dbReference>
<evidence type="ECO:0000256" key="4">
    <source>
        <dbReference type="ARBA" id="ARBA00022475"/>
    </source>
</evidence>
<keyword evidence="10" id="KW-0902">Two-component regulatory system</keyword>
<dbReference type="AlphaFoldDB" id="A0A1M5VDF2"/>
<keyword evidence="13" id="KW-1185">Reference proteome</keyword>
<evidence type="ECO:0000256" key="3">
    <source>
        <dbReference type="ARBA" id="ARBA00012438"/>
    </source>
</evidence>
<dbReference type="InterPro" id="IPR036890">
    <property type="entry name" value="HATPase_C_sf"/>
</dbReference>
<gene>
    <name evidence="12" type="ORF">SAMN02745207_02229</name>
</gene>
<evidence type="ECO:0000256" key="10">
    <source>
        <dbReference type="ARBA" id="ARBA00023012"/>
    </source>
</evidence>
<keyword evidence="11" id="KW-0472">Membrane</keyword>
<dbReference type="EMBL" id="FQXM01000011">
    <property type="protein sequence ID" value="SHH73279.1"/>
    <property type="molecule type" value="Genomic_DNA"/>
</dbReference>
<dbReference type="Proteomes" id="UP000184447">
    <property type="component" value="Unassembled WGS sequence"/>
</dbReference>
<dbReference type="GO" id="GO:0005524">
    <property type="term" value="F:ATP binding"/>
    <property type="evidence" value="ECO:0007669"/>
    <property type="project" value="UniProtKB-KW"/>
</dbReference>
<evidence type="ECO:0000256" key="8">
    <source>
        <dbReference type="ARBA" id="ARBA00022777"/>
    </source>
</evidence>
<comment type="subcellular location">
    <subcellularLocation>
        <location evidence="2">Cell membrane</location>
        <topology evidence="2">Multi-pass membrane protein</topology>
    </subcellularLocation>
</comment>
<dbReference type="PANTHER" id="PTHR45528:SF1">
    <property type="entry name" value="SENSOR HISTIDINE KINASE CPXA"/>
    <property type="match status" value="1"/>
</dbReference>
<protein>
    <recommendedName>
        <fullName evidence="3">histidine kinase</fullName>
        <ecNumber evidence="3">2.7.13.3</ecNumber>
    </recommendedName>
</protein>
<evidence type="ECO:0000256" key="6">
    <source>
        <dbReference type="ARBA" id="ARBA00022679"/>
    </source>
</evidence>
<dbReference type="EC" id="2.7.13.3" evidence="3"/>
<name>A0A1M5VDF2_9CLOT</name>
<sequence length="83" mass="9266">MDVIDLGNEVEVTIKNISAYELNISADELMERFKRGDESRSSQGSGLALSIAKSLIEIQKGSFIIEIDGDLFKAIIKMPRYDK</sequence>
<evidence type="ECO:0000256" key="5">
    <source>
        <dbReference type="ARBA" id="ARBA00022553"/>
    </source>
</evidence>
<keyword evidence="9" id="KW-0067">ATP-binding</keyword>
<evidence type="ECO:0000256" key="11">
    <source>
        <dbReference type="ARBA" id="ARBA00023136"/>
    </source>
</evidence>
<dbReference type="Gene3D" id="3.30.565.10">
    <property type="entry name" value="Histidine kinase-like ATPase, C-terminal domain"/>
    <property type="match status" value="1"/>
</dbReference>
<reference evidence="12 13" key="1">
    <citation type="submission" date="2016-11" db="EMBL/GenBank/DDBJ databases">
        <authorList>
            <person name="Jaros S."/>
            <person name="Januszkiewicz K."/>
            <person name="Wedrychowicz H."/>
        </authorList>
    </citation>
    <scope>NUCLEOTIDE SEQUENCE [LARGE SCALE GENOMIC DNA]</scope>
    <source>
        <strain evidence="12 13">DSM 8605</strain>
    </source>
</reference>
<accession>A0A1M5VDF2</accession>
<keyword evidence="5" id="KW-0597">Phosphoprotein</keyword>
<proteinExistence type="predicted"/>
<evidence type="ECO:0000256" key="9">
    <source>
        <dbReference type="ARBA" id="ARBA00022840"/>
    </source>
</evidence>
<evidence type="ECO:0000313" key="13">
    <source>
        <dbReference type="Proteomes" id="UP000184447"/>
    </source>
</evidence>
<dbReference type="GO" id="GO:0000155">
    <property type="term" value="F:phosphorelay sensor kinase activity"/>
    <property type="evidence" value="ECO:0007669"/>
    <property type="project" value="TreeGrafter"/>
</dbReference>
<evidence type="ECO:0000256" key="1">
    <source>
        <dbReference type="ARBA" id="ARBA00000085"/>
    </source>
</evidence>
<evidence type="ECO:0000313" key="12">
    <source>
        <dbReference type="EMBL" id="SHH73279.1"/>
    </source>
</evidence>
<dbReference type="InterPro" id="IPR050398">
    <property type="entry name" value="HssS/ArlS-like"/>
</dbReference>